<dbReference type="AlphaFoldDB" id="A0A1M5XU21"/>
<dbReference type="Pfam" id="PF09371">
    <property type="entry name" value="Tex_N"/>
    <property type="match status" value="1"/>
</dbReference>
<dbReference type="SUPFAM" id="SSF158832">
    <property type="entry name" value="Tex N-terminal region-like"/>
    <property type="match status" value="1"/>
</dbReference>
<dbReference type="InterPro" id="IPR018974">
    <property type="entry name" value="Tex-like_N"/>
</dbReference>
<evidence type="ECO:0000259" key="1">
    <source>
        <dbReference type="PROSITE" id="PS50126"/>
    </source>
</evidence>
<dbReference type="InterPro" id="IPR041692">
    <property type="entry name" value="HHH_9"/>
</dbReference>
<dbReference type="GO" id="GO:0005737">
    <property type="term" value="C:cytoplasm"/>
    <property type="evidence" value="ECO:0007669"/>
    <property type="project" value="UniProtKB-ARBA"/>
</dbReference>
<evidence type="ECO:0000313" key="2">
    <source>
        <dbReference type="EMBL" id="SHI03239.1"/>
    </source>
</evidence>
<dbReference type="PANTHER" id="PTHR10724">
    <property type="entry name" value="30S RIBOSOMAL PROTEIN S1"/>
    <property type="match status" value="1"/>
</dbReference>
<dbReference type="InterPro" id="IPR037027">
    <property type="entry name" value="YqgF/RNaseH-like_dom_sf"/>
</dbReference>
<dbReference type="STRING" id="1121409.SAMN02745124_03347"/>
<dbReference type="GO" id="GO:0006139">
    <property type="term" value="P:nucleobase-containing compound metabolic process"/>
    <property type="evidence" value="ECO:0007669"/>
    <property type="project" value="InterPro"/>
</dbReference>
<protein>
    <recommendedName>
        <fullName evidence="1">S1 motif domain-containing protein</fullName>
    </recommendedName>
</protein>
<dbReference type="Pfam" id="PF12836">
    <property type="entry name" value="HHH_3"/>
    <property type="match status" value="1"/>
</dbReference>
<dbReference type="OrthoDB" id="9804714at2"/>
<dbReference type="CDD" id="cd05685">
    <property type="entry name" value="S1_Tex"/>
    <property type="match status" value="1"/>
</dbReference>
<reference evidence="2 3" key="1">
    <citation type="submission" date="2016-11" db="EMBL/GenBank/DDBJ databases">
        <authorList>
            <person name="Jaros S."/>
            <person name="Januszkiewicz K."/>
            <person name="Wedrychowicz H."/>
        </authorList>
    </citation>
    <scope>NUCLEOTIDE SEQUENCE [LARGE SCALE GENOMIC DNA]</scope>
    <source>
        <strain evidence="2 3">DSM 9705</strain>
    </source>
</reference>
<dbReference type="SUPFAM" id="SSF53098">
    <property type="entry name" value="Ribonuclease H-like"/>
    <property type="match status" value="1"/>
</dbReference>
<dbReference type="Gene3D" id="1.10.3500.10">
    <property type="entry name" value="Tex N-terminal region-like"/>
    <property type="match status" value="1"/>
</dbReference>
<dbReference type="InterPro" id="IPR032639">
    <property type="entry name" value="Tex_YqgF"/>
</dbReference>
<dbReference type="GO" id="GO:0003729">
    <property type="term" value="F:mRNA binding"/>
    <property type="evidence" value="ECO:0007669"/>
    <property type="project" value="TreeGrafter"/>
</dbReference>
<dbReference type="SMART" id="SM00732">
    <property type="entry name" value="YqgFc"/>
    <property type="match status" value="1"/>
</dbReference>
<dbReference type="GO" id="GO:0003735">
    <property type="term" value="F:structural constituent of ribosome"/>
    <property type="evidence" value="ECO:0007669"/>
    <property type="project" value="TreeGrafter"/>
</dbReference>
<dbReference type="FunFam" id="1.10.10.650:FF:000001">
    <property type="entry name" value="S1 RNA-binding domain 1"/>
    <property type="match status" value="1"/>
</dbReference>
<dbReference type="Proteomes" id="UP000184139">
    <property type="component" value="Unassembled WGS sequence"/>
</dbReference>
<sequence length="710" mass="78075">MTVPATHHLTIAAWLGITGRQVAAAAELFDGGATVPFIARYRKEVTGCLDEVALTTIKDQLSRHHELVKRRAAVISSLQERQLLTEQLAANLNGATTLTELEDIYLPFRPKRRTRAAIARERGLEPLAKLLLEQGQEELVLSRFINPDQQVPDAAAALAGARDIIAERVTEDPATRSAMREFFRRRASVVSRVVEKNREAAAKYRDYFQWQEPITRIAGHRLLALLRGETEKMLSVSIRPDEQAALAELTKRWLKPSPHRDQVLAAIEDGYKRLLAPSLENEIRQEFKDKADREAITVFADNLRHLLLAPPLGQKRVMALDPGFRTGAKLVCLDGQGRLLHTTTIYPTQGEKQRSAAAQTVKELADTYRIEAIAVGSGTAGRETETFIREVGLDQRIMITMVNEDGASIYSASEIARREFPDLDLTVRGAVSIGRRLQDPLAELVKIDPKSIGVGQYQHDVNQALLKASLAEVVASCVNSVGVEVNSASGELLTHVSGIGEALAVAIVHYRDQHGPFRSRRELLKVPRLGAKVFEQAAGFLRISDGSHPLDASAVHPERYGLVEQMAADLGATVADVLASPSLRESIDVSAYCSESIGLPTLTDIMEELARPGRDPRQQFQSFRFAEGINQPADLQPGMIVPAIITNVTTFGAFADIGVHRDGLIHISQLADTFVSDPAAVVRVRQQVQVRVLEVDLDRQRISLSMKGLA</sequence>
<dbReference type="InterPro" id="IPR023323">
    <property type="entry name" value="Tex-like_dom_sf"/>
</dbReference>
<proteinExistence type="predicted"/>
<dbReference type="Pfam" id="PF16921">
    <property type="entry name" value="Tex_YqgF"/>
    <property type="match status" value="1"/>
</dbReference>
<dbReference type="InterPro" id="IPR050437">
    <property type="entry name" value="Ribos_protein_bS1-like"/>
</dbReference>
<gene>
    <name evidence="2" type="ORF">SAMN02745124_03347</name>
</gene>
<keyword evidence="3" id="KW-1185">Reference proteome</keyword>
<dbReference type="RefSeq" id="WP_073377774.1">
    <property type="nucleotide sequence ID" value="NZ_FQXS01000023.1"/>
</dbReference>
<dbReference type="Pfam" id="PF17674">
    <property type="entry name" value="HHH_9"/>
    <property type="match status" value="1"/>
</dbReference>
<dbReference type="InterPro" id="IPR055179">
    <property type="entry name" value="Tex-like_central_region"/>
</dbReference>
<feature type="domain" description="S1 motif" evidence="1">
    <location>
        <begin position="638"/>
        <end position="707"/>
    </location>
</feature>
<dbReference type="InterPro" id="IPR010994">
    <property type="entry name" value="RuvA_2-like"/>
</dbReference>
<dbReference type="Pfam" id="PF22706">
    <property type="entry name" value="Tex_central_region"/>
    <property type="match status" value="1"/>
</dbReference>
<dbReference type="InterPro" id="IPR023319">
    <property type="entry name" value="Tex-like_HTH_dom_sf"/>
</dbReference>
<dbReference type="Pfam" id="PF00575">
    <property type="entry name" value="S1"/>
    <property type="match status" value="1"/>
</dbReference>
<dbReference type="Gene3D" id="1.10.10.650">
    <property type="entry name" value="RuvA domain 2-like"/>
    <property type="match status" value="1"/>
</dbReference>
<dbReference type="InterPro" id="IPR006641">
    <property type="entry name" value="YqgF/RNaseH-like_dom"/>
</dbReference>
<dbReference type="EMBL" id="FQXS01000023">
    <property type="protein sequence ID" value="SHI03239.1"/>
    <property type="molecule type" value="Genomic_DNA"/>
</dbReference>
<dbReference type="PROSITE" id="PS50126">
    <property type="entry name" value="S1"/>
    <property type="match status" value="1"/>
</dbReference>
<dbReference type="SUPFAM" id="SSF47781">
    <property type="entry name" value="RuvA domain 2-like"/>
    <property type="match status" value="2"/>
</dbReference>
<dbReference type="Gene3D" id="2.40.50.140">
    <property type="entry name" value="Nucleic acid-binding proteins"/>
    <property type="match status" value="1"/>
</dbReference>
<dbReference type="Gene3D" id="3.30.420.140">
    <property type="entry name" value="YqgF/RNase H-like domain"/>
    <property type="match status" value="1"/>
</dbReference>
<dbReference type="GO" id="GO:0006412">
    <property type="term" value="P:translation"/>
    <property type="evidence" value="ECO:0007669"/>
    <property type="project" value="TreeGrafter"/>
</dbReference>
<dbReference type="PANTHER" id="PTHR10724:SF10">
    <property type="entry name" value="S1 RNA-BINDING DOMAIN-CONTAINING PROTEIN 1"/>
    <property type="match status" value="1"/>
</dbReference>
<dbReference type="InterPro" id="IPR044146">
    <property type="entry name" value="S1_Tex"/>
</dbReference>
<dbReference type="InterPro" id="IPR003029">
    <property type="entry name" value="S1_domain"/>
</dbReference>
<evidence type="ECO:0000313" key="3">
    <source>
        <dbReference type="Proteomes" id="UP000184139"/>
    </source>
</evidence>
<dbReference type="FunFam" id="2.40.50.140:FF:000051">
    <property type="entry name" value="RNA-binding transcriptional accessory protein"/>
    <property type="match status" value="1"/>
</dbReference>
<dbReference type="SUPFAM" id="SSF50249">
    <property type="entry name" value="Nucleic acid-binding proteins"/>
    <property type="match status" value="1"/>
</dbReference>
<dbReference type="InterPro" id="IPR012340">
    <property type="entry name" value="NA-bd_OB-fold"/>
</dbReference>
<dbReference type="SMART" id="SM00316">
    <property type="entry name" value="S1"/>
    <property type="match status" value="1"/>
</dbReference>
<organism evidence="2 3">
    <name type="scientific">Desulfofustis glycolicus DSM 9705</name>
    <dbReference type="NCBI Taxonomy" id="1121409"/>
    <lineage>
        <taxon>Bacteria</taxon>
        <taxon>Pseudomonadati</taxon>
        <taxon>Thermodesulfobacteriota</taxon>
        <taxon>Desulfobulbia</taxon>
        <taxon>Desulfobulbales</taxon>
        <taxon>Desulfocapsaceae</taxon>
        <taxon>Desulfofustis</taxon>
    </lineage>
</organism>
<accession>A0A1M5XU21</accession>
<dbReference type="Gene3D" id="1.10.150.310">
    <property type="entry name" value="Tex RuvX-like domain-like"/>
    <property type="match status" value="1"/>
</dbReference>
<dbReference type="InterPro" id="IPR012337">
    <property type="entry name" value="RNaseH-like_sf"/>
</dbReference>
<dbReference type="FunFam" id="3.30.420.140:FF:000001">
    <property type="entry name" value="RNA-binding transcriptional accessory protein"/>
    <property type="match status" value="1"/>
</dbReference>
<name>A0A1M5XU21_9BACT</name>